<comment type="caution">
    <text evidence="1">The sequence shown here is derived from an EMBL/GenBank/DDBJ whole genome shotgun (WGS) entry which is preliminary data.</text>
</comment>
<name>A0A9W9DVE6_9AGAR</name>
<reference evidence="1" key="1">
    <citation type="submission" date="2022-08" db="EMBL/GenBank/DDBJ databases">
        <authorList>
            <consortium name="DOE Joint Genome Institute"/>
            <person name="Min B."/>
            <person name="Riley R."/>
            <person name="Sierra-Patev S."/>
            <person name="Naranjo-Ortiz M."/>
            <person name="Looney B."/>
            <person name="Konkel Z."/>
            <person name="Slot J.C."/>
            <person name="Sakamoto Y."/>
            <person name="Steenwyk J.L."/>
            <person name="Rokas A."/>
            <person name="Carro J."/>
            <person name="Camarero S."/>
            <person name="Ferreira P."/>
            <person name="Molpeceres G."/>
            <person name="Ruiz-Duenas F.J."/>
            <person name="Serrano A."/>
            <person name="Henrissat B."/>
            <person name="Drula E."/>
            <person name="Hughes K.W."/>
            <person name="Mata J.L."/>
            <person name="Ishikawa N.K."/>
            <person name="Vargas-Isla R."/>
            <person name="Ushijima S."/>
            <person name="Smith C.A."/>
            <person name="Ahrendt S."/>
            <person name="Andreopoulos W."/>
            <person name="He G."/>
            <person name="Labutti K."/>
            <person name="Lipzen A."/>
            <person name="Ng V."/>
            <person name="Sandor L."/>
            <person name="Barry K."/>
            <person name="Martinez A.T."/>
            <person name="Xiao Y."/>
            <person name="Gibbons J.G."/>
            <person name="Terashima K."/>
            <person name="Hibbett D.S."/>
            <person name="Grigoriev I.V."/>
        </authorList>
    </citation>
    <scope>NUCLEOTIDE SEQUENCE</scope>
    <source>
        <strain evidence="1">Sp2 HRB7682 ss15</strain>
    </source>
</reference>
<dbReference type="Proteomes" id="UP001150238">
    <property type="component" value="Unassembled WGS sequence"/>
</dbReference>
<sequence>MISSQTELSFPSTVYNMGQQDLIRTCNAGNKGITSKNPGLFLSVPENPIKYQVSVELGSPFIANKFLNFHSDTVFDGRIDIRTTFPLNFSSSLYDSPESDTNSQLDEEEDITEDVNEDTQCIYIPSTSPFYHPPPKARPFASSSSSNVPFSCDALGSFQKQPVTSFCESLSQASNEWSDDEESKNEVCFHQKHDQDLSFSPVEIFEENRFGPANPVAIYLKVSEIASFKPLPDVPRGIEFDYDYEEYDSESLCSSSDMEEESKEFAQSMQRRRWTDTWWHRLKITDVVVFAPVLFRRHHFAASSKFPTYLLILYQSLHHFPSQTFVHCYYQA</sequence>
<dbReference type="AlphaFoldDB" id="A0A9W9DVE6"/>
<dbReference type="EMBL" id="JANVFS010000009">
    <property type="protein sequence ID" value="KAJ4487037.1"/>
    <property type="molecule type" value="Genomic_DNA"/>
</dbReference>
<accession>A0A9W9DVE6</accession>
<proteinExistence type="predicted"/>
<evidence type="ECO:0000313" key="1">
    <source>
        <dbReference type="EMBL" id="KAJ4487037.1"/>
    </source>
</evidence>
<evidence type="ECO:0000313" key="2">
    <source>
        <dbReference type="Proteomes" id="UP001150238"/>
    </source>
</evidence>
<gene>
    <name evidence="1" type="ORF">C8J55DRAFT_320460</name>
</gene>
<reference evidence="1" key="2">
    <citation type="journal article" date="2023" name="Proc. Natl. Acad. Sci. U.S.A.">
        <title>A global phylogenomic analysis of the shiitake genus Lentinula.</title>
        <authorList>
            <person name="Sierra-Patev S."/>
            <person name="Min B."/>
            <person name="Naranjo-Ortiz M."/>
            <person name="Looney B."/>
            <person name="Konkel Z."/>
            <person name="Slot J.C."/>
            <person name="Sakamoto Y."/>
            <person name="Steenwyk J.L."/>
            <person name="Rokas A."/>
            <person name="Carro J."/>
            <person name="Camarero S."/>
            <person name="Ferreira P."/>
            <person name="Molpeceres G."/>
            <person name="Ruiz-Duenas F.J."/>
            <person name="Serrano A."/>
            <person name="Henrissat B."/>
            <person name="Drula E."/>
            <person name="Hughes K.W."/>
            <person name="Mata J.L."/>
            <person name="Ishikawa N.K."/>
            <person name="Vargas-Isla R."/>
            <person name="Ushijima S."/>
            <person name="Smith C.A."/>
            <person name="Donoghue J."/>
            <person name="Ahrendt S."/>
            <person name="Andreopoulos W."/>
            <person name="He G."/>
            <person name="LaButti K."/>
            <person name="Lipzen A."/>
            <person name="Ng V."/>
            <person name="Riley R."/>
            <person name="Sandor L."/>
            <person name="Barry K."/>
            <person name="Martinez A.T."/>
            <person name="Xiao Y."/>
            <person name="Gibbons J.G."/>
            <person name="Terashima K."/>
            <person name="Grigoriev I.V."/>
            <person name="Hibbett D."/>
        </authorList>
    </citation>
    <scope>NUCLEOTIDE SEQUENCE</scope>
    <source>
        <strain evidence="1">Sp2 HRB7682 ss15</strain>
    </source>
</reference>
<protein>
    <submittedName>
        <fullName evidence="1">Uncharacterized protein</fullName>
    </submittedName>
</protein>
<organism evidence="1 2">
    <name type="scientific">Lentinula lateritia</name>
    <dbReference type="NCBI Taxonomy" id="40482"/>
    <lineage>
        <taxon>Eukaryota</taxon>
        <taxon>Fungi</taxon>
        <taxon>Dikarya</taxon>
        <taxon>Basidiomycota</taxon>
        <taxon>Agaricomycotina</taxon>
        <taxon>Agaricomycetes</taxon>
        <taxon>Agaricomycetidae</taxon>
        <taxon>Agaricales</taxon>
        <taxon>Marasmiineae</taxon>
        <taxon>Omphalotaceae</taxon>
        <taxon>Lentinula</taxon>
    </lineage>
</organism>